<keyword evidence="1" id="KW-1133">Transmembrane helix</keyword>
<dbReference type="AlphaFoldDB" id="D7BKF8"/>
<dbReference type="Proteomes" id="UP000000376">
    <property type="component" value="Chromosome"/>
</dbReference>
<protein>
    <submittedName>
        <fullName evidence="2">Uncharacterized protein</fullName>
    </submittedName>
</protein>
<dbReference type="HOGENOM" id="CLU_2103750_0_0_11"/>
<dbReference type="OrthoDB" id="3268962at2"/>
<dbReference type="EMBL" id="CP002045">
    <property type="protein sequence ID" value="ADH93138.1"/>
    <property type="molecule type" value="Genomic_DNA"/>
</dbReference>
<evidence type="ECO:0000313" key="3">
    <source>
        <dbReference type="Proteomes" id="UP000000376"/>
    </source>
</evidence>
<keyword evidence="3" id="KW-1185">Reference proteome</keyword>
<evidence type="ECO:0000313" key="2">
    <source>
        <dbReference type="EMBL" id="ADH93138.1"/>
    </source>
</evidence>
<name>D7BKF8_ARCHD</name>
<reference evidence="2 3" key="1">
    <citation type="journal article" date="2010" name="Stand. Genomic Sci.">
        <title>Complete genome sequence of Arcanobacterium haemolyticum type strain (11018).</title>
        <authorList>
            <person name="Yasawong M."/>
            <person name="Teshima H."/>
            <person name="Lapidus A."/>
            <person name="Nolan M."/>
            <person name="Lucas S."/>
            <person name="Glavina Del Rio T."/>
            <person name="Tice H."/>
            <person name="Cheng J."/>
            <person name="Bruce D."/>
            <person name="Detter C."/>
            <person name="Tapia R."/>
            <person name="Han C."/>
            <person name="Goodwin L."/>
            <person name="Pitluck S."/>
            <person name="Liolios K."/>
            <person name="Ivanova N."/>
            <person name="Mavromatis K."/>
            <person name="Mikhailova N."/>
            <person name="Pati A."/>
            <person name="Chen A."/>
            <person name="Palaniappan K."/>
            <person name="Land M."/>
            <person name="Hauser L."/>
            <person name="Chang Y."/>
            <person name="Jeffries C."/>
            <person name="Rohde M."/>
            <person name="Sikorski J."/>
            <person name="Pukall R."/>
            <person name="Goker M."/>
            <person name="Woyke T."/>
            <person name="Bristow J."/>
            <person name="Eisen J."/>
            <person name="Markowitz V."/>
            <person name="Hugenholtz P."/>
            <person name="Kyrpides N."/>
            <person name="Klenk H."/>
        </authorList>
    </citation>
    <scope>NUCLEOTIDE SEQUENCE [LARGE SCALE GENOMIC DNA]</scope>
    <source>
        <strain evidence="3">ATCC 9345 / DSM 20595 / CCUG 17215 / LMG 16163 / NBRC 15585 / NCTC 8452 / 11018</strain>
    </source>
</reference>
<keyword evidence="1" id="KW-0472">Membrane</keyword>
<feature type="transmembrane region" description="Helical" evidence="1">
    <location>
        <begin position="30"/>
        <end position="46"/>
    </location>
</feature>
<feature type="transmembrane region" description="Helical" evidence="1">
    <location>
        <begin position="53"/>
        <end position="72"/>
    </location>
</feature>
<accession>D7BKF8</accession>
<evidence type="ECO:0000256" key="1">
    <source>
        <dbReference type="SAM" id="Phobius"/>
    </source>
</evidence>
<feature type="transmembrane region" description="Helical" evidence="1">
    <location>
        <begin position="84"/>
        <end position="104"/>
    </location>
</feature>
<proteinExistence type="predicted"/>
<dbReference type="STRING" id="644284.Arch_1436"/>
<keyword evidence="1" id="KW-0812">Transmembrane</keyword>
<feature type="transmembrane region" description="Helical" evidence="1">
    <location>
        <begin position="7"/>
        <end position="24"/>
    </location>
</feature>
<sequence length="128" mass="13696">MIRGITGAFIGFLAAVLSLVAYSGPLDQPIIGLGLATGLIISGSWLTSRLTGLVGWILFCATLVITTGWFLFGANSGDYLYTDHSWALDAWLILLAVGVIVPVIGERFGRHELPPAEPRAEIVEEQAK</sequence>
<organism evidence="2 3">
    <name type="scientific">Arcanobacterium haemolyticum (strain ATCC 9345 / DSM 20595 / CCM 5947 / CCUG 17215 / LMG 16163 / NBRC 15585 / NCTC 8452 / 11018)</name>
    <dbReference type="NCBI Taxonomy" id="644284"/>
    <lineage>
        <taxon>Bacteria</taxon>
        <taxon>Bacillati</taxon>
        <taxon>Actinomycetota</taxon>
        <taxon>Actinomycetes</taxon>
        <taxon>Actinomycetales</taxon>
        <taxon>Actinomycetaceae</taxon>
        <taxon>Arcanobacterium</taxon>
    </lineage>
</organism>
<dbReference type="KEGG" id="ahe:Arch_1436"/>
<gene>
    <name evidence="2" type="ordered locus">Arch_1436</name>
</gene>
<dbReference type="RefSeq" id="WP_013170628.1">
    <property type="nucleotide sequence ID" value="NC_014218.1"/>
</dbReference>